<feature type="compositionally biased region" description="Low complexity" evidence="1">
    <location>
        <begin position="45"/>
        <end position="64"/>
    </location>
</feature>
<feature type="compositionally biased region" description="Basic residues" evidence="1">
    <location>
        <begin position="216"/>
        <end position="233"/>
    </location>
</feature>
<reference evidence="2 3" key="1">
    <citation type="journal article" date="2021" name="Nat. Commun.">
        <title>Genetic determinants of endophytism in the Arabidopsis root mycobiome.</title>
        <authorList>
            <person name="Mesny F."/>
            <person name="Miyauchi S."/>
            <person name="Thiergart T."/>
            <person name="Pickel B."/>
            <person name="Atanasova L."/>
            <person name="Karlsson M."/>
            <person name="Huettel B."/>
            <person name="Barry K.W."/>
            <person name="Haridas S."/>
            <person name="Chen C."/>
            <person name="Bauer D."/>
            <person name="Andreopoulos W."/>
            <person name="Pangilinan J."/>
            <person name="LaButti K."/>
            <person name="Riley R."/>
            <person name="Lipzen A."/>
            <person name="Clum A."/>
            <person name="Drula E."/>
            <person name="Henrissat B."/>
            <person name="Kohler A."/>
            <person name="Grigoriev I.V."/>
            <person name="Martin F.M."/>
            <person name="Hacquard S."/>
        </authorList>
    </citation>
    <scope>NUCLEOTIDE SEQUENCE [LARGE SCALE GENOMIC DNA]</scope>
    <source>
        <strain evidence="2 3">MPI-SDFR-AT-0080</strain>
    </source>
</reference>
<feature type="compositionally biased region" description="Basic and acidic residues" evidence="1">
    <location>
        <begin position="270"/>
        <end position="299"/>
    </location>
</feature>
<evidence type="ECO:0000313" key="3">
    <source>
        <dbReference type="Proteomes" id="UP000774617"/>
    </source>
</evidence>
<comment type="caution">
    <text evidence="2">The sequence shown here is derived from an EMBL/GenBank/DDBJ whole genome shotgun (WGS) entry which is preliminary data.</text>
</comment>
<dbReference type="Proteomes" id="UP000774617">
    <property type="component" value="Unassembled WGS sequence"/>
</dbReference>
<accession>A0ABQ8GKD6</accession>
<feature type="compositionally biased region" description="Low complexity" evidence="1">
    <location>
        <begin position="78"/>
        <end position="109"/>
    </location>
</feature>
<organism evidence="2 3">
    <name type="scientific">Macrophomina phaseolina</name>
    <dbReference type="NCBI Taxonomy" id="35725"/>
    <lineage>
        <taxon>Eukaryota</taxon>
        <taxon>Fungi</taxon>
        <taxon>Dikarya</taxon>
        <taxon>Ascomycota</taxon>
        <taxon>Pezizomycotina</taxon>
        <taxon>Dothideomycetes</taxon>
        <taxon>Dothideomycetes incertae sedis</taxon>
        <taxon>Botryosphaeriales</taxon>
        <taxon>Botryosphaeriaceae</taxon>
        <taxon>Macrophomina</taxon>
    </lineage>
</organism>
<gene>
    <name evidence="2" type="ORF">B0J12DRAFT_737488</name>
</gene>
<feature type="region of interest" description="Disordered" evidence="1">
    <location>
        <begin position="195"/>
        <end position="299"/>
    </location>
</feature>
<protein>
    <submittedName>
        <fullName evidence="2">Uncharacterized protein</fullName>
    </submittedName>
</protein>
<feature type="region of interest" description="Disordered" evidence="1">
    <location>
        <begin position="1"/>
        <end position="29"/>
    </location>
</feature>
<feature type="region of interest" description="Disordered" evidence="1">
    <location>
        <begin position="45"/>
        <end position="131"/>
    </location>
</feature>
<dbReference type="EMBL" id="JAGTJR010000006">
    <property type="protein sequence ID" value="KAH7058872.1"/>
    <property type="molecule type" value="Genomic_DNA"/>
</dbReference>
<sequence>MLVRRSDLFSATSSPHSSRESSPADDPQLTAFLRARLDEQLGIAIAPDAQPAQPPAAAAAAAENDAGEDDELEFRLFAPTSTATKPAAAAPVRTKSTAQTPSAATPAPAVQKIRLRSPSLDPDRPAGFIAPSRPESYYFAPALSSAPEKQRAEYADAAVAGEEVLRRVSETRWPGCRVPWKVTVVDPVSHKSRSALEGHVGVSAGGGGGEGVGEKKTKRRKSKKARIALRKKKEQGLLRKVAAERQKVEKEEHERAKRAEKNRKQKLKRREKERAKKAAERGEGESEVGKEEDVAMSHG</sequence>
<name>A0ABQ8GKD6_9PEZI</name>
<dbReference type="Pfam" id="PF09428">
    <property type="entry name" value="DUF2011"/>
    <property type="match status" value="1"/>
</dbReference>
<keyword evidence="3" id="KW-1185">Reference proteome</keyword>
<proteinExistence type="predicted"/>
<evidence type="ECO:0000256" key="1">
    <source>
        <dbReference type="SAM" id="MobiDB-lite"/>
    </source>
</evidence>
<feature type="compositionally biased region" description="Basic and acidic residues" evidence="1">
    <location>
        <begin position="234"/>
        <end position="259"/>
    </location>
</feature>
<dbReference type="InterPro" id="IPR018555">
    <property type="entry name" value="C630.06c-like"/>
</dbReference>
<feature type="compositionally biased region" description="Basic residues" evidence="1">
    <location>
        <begin position="260"/>
        <end position="269"/>
    </location>
</feature>
<evidence type="ECO:0000313" key="2">
    <source>
        <dbReference type="EMBL" id="KAH7058872.1"/>
    </source>
</evidence>